<keyword evidence="11" id="KW-0653">Protein transport</keyword>
<comment type="subcellular location">
    <subcellularLocation>
        <location evidence="1">Cytoplasm</location>
    </subcellularLocation>
</comment>
<dbReference type="SUPFAM" id="SSF48403">
    <property type="entry name" value="Ankyrin repeat"/>
    <property type="match status" value="1"/>
</dbReference>
<feature type="compositionally biased region" description="Low complexity" evidence="20">
    <location>
        <begin position="275"/>
        <end position="289"/>
    </location>
</feature>
<dbReference type="OMA" id="WYGANIK"/>
<keyword evidence="7" id="KW-0677">Repeat</keyword>
<dbReference type="PRINTS" id="PR00405">
    <property type="entry name" value="REVINTRACTNG"/>
</dbReference>
<evidence type="ECO:0000256" key="5">
    <source>
        <dbReference type="ARBA" id="ARBA00022490"/>
    </source>
</evidence>
<dbReference type="PROSITE" id="PS50297">
    <property type="entry name" value="ANK_REP_REGION"/>
    <property type="match status" value="1"/>
</dbReference>
<dbReference type="GO" id="GO:0005737">
    <property type="term" value="C:cytoplasm"/>
    <property type="evidence" value="ECO:0007669"/>
    <property type="project" value="UniProtKB-SubCell"/>
</dbReference>
<dbReference type="FunFam" id="1.10.220.150:FF:000001">
    <property type="entry name" value="Arf-GAP with GTPase, ANK repeat and PH domain-containing protein 1"/>
    <property type="match status" value="1"/>
</dbReference>
<dbReference type="InterPro" id="IPR002110">
    <property type="entry name" value="Ankyrin_rpt"/>
</dbReference>
<dbReference type="PANTHER" id="PTHR45819">
    <property type="entry name" value="CENTAURIN-GAMMA-1A"/>
    <property type="match status" value="1"/>
</dbReference>
<keyword evidence="24" id="KW-1185">Reference proteome</keyword>
<dbReference type="InterPro" id="IPR001164">
    <property type="entry name" value="ArfGAP_dom"/>
</dbReference>
<evidence type="ECO:0000256" key="19">
    <source>
        <dbReference type="PROSITE-ProRule" id="PRU00288"/>
    </source>
</evidence>
<dbReference type="Gene3D" id="3.40.50.300">
    <property type="entry name" value="P-loop containing nucleotide triphosphate hydrolases"/>
    <property type="match status" value="1"/>
</dbReference>
<evidence type="ECO:0000259" key="21">
    <source>
        <dbReference type="PROSITE" id="PS50003"/>
    </source>
</evidence>
<dbReference type="SUPFAM" id="SSF52540">
    <property type="entry name" value="P-loop containing nucleoside triphosphate hydrolases"/>
    <property type="match status" value="1"/>
</dbReference>
<dbReference type="InterPro" id="IPR051282">
    <property type="entry name" value="Arf-GAP_GTPase_ANK_PH"/>
</dbReference>
<dbReference type="InterPro" id="IPR037278">
    <property type="entry name" value="ARFGAP/RecO"/>
</dbReference>
<organism evidence="23 24">
    <name type="scientific">Cebus imitator</name>
    <name type="common">Panamanian white-faced capuchin</name>
    <name type="synonym">Cebus capucinus imitator</name>
    <dbReference type="NCBI Taxonomy" id="2715852"/>
    <lineage>
        <taxon>Eukaryota</taxon>
        <taxon>Metazoa</taxon>
        <taxon>Chordata</taxon>
        <taxon>Craniata</taxon>
        <taxon>Vertebrata</taxon>
        <taxon>Euteleostomi</taxon>
        <taxon>Mammalia</taxon>
        <taxon>Eutheria</taxon>
        <taxon>Euarchontoglires</taxon>
        <taxon>Primates</taxon>
        <taxon>Haplorrhini</taxon>
        <taxon>Platyrrhini</taxon>
        <taxon>Cebidae</taxon>
        <taxon>Cebinae</taxon>
        <taxon>Cebus</taxon>
    </lineage>
</organism>
<dbReference type="GO" id="GO:0003924">
    <property type="term" value="F:GTPase activity"/>
    <property type="evidence" value="ECO:0007669"/>
    <property type="project" value="InterPro"/>
</dbReference>
<evidence type="ECO:0000256" key="4">
    <source>
        <dbReference type="ARBA" id="ARBA00022468"/>
    </source>
</evidence>
<keyword evidence="9 19" id="KW-0863">Zinc-finger</keyword>
<evidence type="ECO:0000256" key="13">
    <source>
        <dbReference type="ARBA" id="ARBA00023134"/>
    </source>
</evidence>
<dbReference type="PROSITE" id="PS50088">
    <property type="entry name" value="ANK_REPEAT"/>
    <property type="match status" value="1"/>
</dbReference>
<dbReference type="AlphaFoldDB" id="A0A2K5SBC3"/>
<evidence type="ECO:0000256" key="6">
    <source>
        <dbReference type="ARBA" id="ARBA00022723"/>
    </source>
</evidence>
<dbReference type="FunFam" id="2.30.29.30:FF:000421">
    <property type="entry name" value="Arf-GAP with GTPase, ANK repeat and PH domain-containing protein 1 isoform B"/>
    <property type="match status" value="1"/>
</dbReference>
<dbReference type="InterPro" id="IPR011993">
    <property type="entry name" value="PH-like_dom_sf"/>
</dbReference>
<dbReference type="Gene3D" id="2.30.29.30">
    <property type="entry name" value="Pleckstrin-homology domain (PH domain)/Phosphotyrosine-binding domain (PTB)"/>
    <property type="match status" value="2"/>
</dbReference>
<feature type="region of interest" description="Disordered" evidence="20">
    <location>
        <begin position="267"/>
        <end position="343"/>
    </location>
</feature>
<dbReference type="SMART" id="SM00105">
    <property type="entry name" value="ArfGap"/>
    <property type="match status" value="1"/>
</dbReference>
<keyword evidence="4" id="KW-0343">GTPase activation</keyword>
<evidence type="ECO:0000256" key="2">
    <source>
        <dbReference type="ARBA" id="ARBA00005430"/>
    </source>
</evidence>
<dbReference type="SUPFAM" id="SSF50729">
    <property type="entry name" value="PH domain-like"/>
    <property type="match status" value="1"/>
</dbReference>
<keyword evidence="12 18" id="KW-0040">ANK repeat</keyword>
<dbReference type="CDD" id="cd04103">
    <property type="entry name" value="Centaurin_gamma"/>
    <property type="match status" value="1"/>
</dbReference>
<dbReference type="Pfam" id="PF12796">
    <property type="entry name" value="Ank_2"/>
    <property type="match status" value="1"/>
</dbReference>
<dbReference type="PROSITE" id="PS50115">
    <property type="entry name" value="ARFGAP"/>
    <property type="match status" value="1"/>
</dbReference>
<gene>
    <name evidence="23" type="primary">AGAP1</name>
</gene>
<reference evidence="23" key="1">
    <citation type="submission" date="2025-08" db="UniProtKB">
        <authorList>
            <consortium name="Ensembl"/>
        </authorList>
    </citation>
    <scope>IDENTIFICATION</scope>
</reference>
<evidence type="ECO:0000313" key="24">
    <source>
        <dbReference type="Proteomes" id="UP000233040"/>
    </source>
</evidence>
<name>A0A2K5SBC3_CEBIM</name>
<feature type="repeat" description="ANK" evidence="18">
    <location>
        <begin position="768"/>
        <end position="800"/>
    </location>
</feature>
<dbReference type="CDD" id="cd08836">
    <property type="entry name" value="ArfGap_AGAP"/>
    <property type="match status" value="1"/>
</dbReference>
<dbReference type="PROSITE" id="PS50003">
    <property type="entry name" value="PH_DOMAIN"/>
    <property type="match status" value="1"/>
</dbReference>
<evidence type="ECO:0000256" key="20">
    <source>
        <dbReference type="SAM" id="MobiDB-lite"/>
    </source>
</evidence>
<dbReference type="InterPro" id="IPR001806">
    <property type="entry name" value="Small_GTPase"/>
</dbReference>
<keyword evidence="13" id="KW-0342">GTP-binding</keyword>
<dbReference type="PANTHER" id="PTHR45819:SF1">
    <property type="entry name" value="ARF-GAP WITH GTPASE, ANK REPEAT AND PH DOMAIN-CONTAINING PROTEIN 1"/>
    <property type="match status" value="1"/>
</dbReference>
<dbReference type="InterPro" id="IPR036770">
    <property type="entry name" value="Ankyrin_rpt-contain_sf"/>
</dbReference>
<dbReference type="RefSeq" id="XP_017393219.1">
    <property type="nucleotide sequence ID" value="XM_017537730.2"/>
</dbReference>
<dbReference type="SUPFAM" id="SSF57863">
    <property type="entry name" value="ArfGap/RecO-like zinc finger"/>
    <property type="match status" value="1"/>
</dbReference>
<dbReference type="GO" id="GO:0005525">
    <property type="term" value="F:GTP binding"/>
    <property type="evidence" value="ECO:0007669"/>
    <property type="project" value="UniProtKB-KW"/>
</dbReference>
<proteinExistence type="inferred from homology"/>
<dbReference type="FunFam" id="3.40.50.300:FF:000178">
    <property type="entry name" value="Arf-GAP with GTPase, ANK repeat and PH domain-containing protein 1"/>
    <property type="match status" value="1"/>
</dbReference>
<dbReference type="PROSITE" id="PS51421">
    <property type="entry name" value="RAS"/>
    <property type="match status" value="1"/>
</dbReference>
<evidence type="ECO:0000256" key="18">
    <source>
        <dbReference type="PROSITE-ProRule" id="PRU00023"/>
    </source>
</evidence>
<feature type="domain" description="PH" evidence="21">
    <location>
        <begin position="346"/>
        <end position="588"/>
    </location>
</feature>
<feature type="region of interest" description="Disordered" evidence="20">
    <location>
        <begin position="406"/>
        <end position="449"/>
    </location>
</feature>
<accession>A0A2K5SBC3</accession>
<dbReference type="Pfam" id="PF01412">
    <property type="entry name" value="ArfGap"/>
    <property type="match status" value="1"/>
</dbReference>
<reference evidence="23" key="2">
    <citation type="submission" date="2025-09" db="UniProtKB">
        <authorList>
            <consortium name="Ensembl"/>
        </authorList>
    </citation>
    <scope>IDENTIFICATION</scope>
</reference>
<dbReference type="GeneID" id="108310654"/>
<keyword evidence="8" id="KW-0547">Nucleotide-binding</keyword>
<dbReference type="SMART" id="SM00233">
    <property type="entry name" value="PH"/>
    <property type="match status" value="1"/>
</dbReference>
<dbReference type="GO" id="GO:0005096">
    <property type="term" value="F:GTPase activator activity"/>
    <property type="evidence" value="ECO:0007669"/>
    <property type="project" value="UniProtKB-KW"/>
</dbReference>
<dbReference type="InterPro" id="IPR038508">
    <property type="entry name" value="ArfGAP_dom_sf"/>
</dbReference>
<dbReference type="FunFam" id="2.30.29.30:FF:000199">
    <property type="entry name" value="Arf-GAP with GTPase, ANK repeat and PH domain-containing protein 3"/>
    <property type="match status" value="1"/>
</dbReference>
<dbReference type="GO" id="GO:0008270">
    <property type="term" value="F:zinc ion binding"/>
    <property type="evidence" value="ECO:0007669"/>
    <property type="project" value="UniProtKB-KW"/>
</dbReference>
<evidence type="ECO:0000313" key="23">
    <source>
        <dbReference type="Ensembl" id="ENSCCAP00000037643.1"/>
    </source>
</evidence>
<dbReference type="SMART" id="SM00173">
    <property type="entry name" value="RAS"/>
    <property type="match status" value="1"/>
</dbReference>
<comment type="subunit">
    <text evidence="15">Homodimer. Interacts with several subunits of the AP-3 protein complex: AP3M1, AP3S1 and AP3S2. Interacts with GUCY1A3 and GUCY1B3.</text>
</comment>
<evidence type="ECO:0000256" key="7">
    <source>
        <dbReference type="ARBA" id="ARBA00022737"/>
    </source>
</evidence>
<dbReference type="SMART" id="SM00174">
    <property type="entry name" value="RHO"/>
    <property type="match status" value="1"/>
</dbReference>
<evidence type="ECO:0000256" key="3">
    <source>
        <dbReference type="ARBA" id="ARBA00022448"/>
    </source>
</evidence>
<feature type="region of interest" description="Disordered" evidence="20">
    <location>
        <begin position="496"/>
        <end position="547"/>
    </location>
</feature>
<dbReference type="SMART" id="SM00175">
    <property type="entry name" value="RAB"/>
    <property type="match status" value="1"/>
</dbReference>
<evidence type="ECO:0000256" key="10">
    <source>
        <dbReference type="ARBA" id="ARBA00022833"/>
    </source>
</evidence>
<evidence type="ECO:0000256" key="1">
    <source>
        <dbReference type="ARBA" id="ARBA00004496"/>
    </source>
</evidence>
<feature type="compositionally biased region" description="Basic and acidic residues" evidence="20">
    <location>
        <begin position="322"/>
        <end position="337"/>
    </location>
</feature>
<evidence type="ECO:0000256" key="8">
    <source>
        <dbReference type="ARBA" id="ARBA00022741"/>
    </source>
</evidence>
<dbReference type="Proteomes" id="UP000233040">
    <property type="component" value="Unassembled WGS sequence"/>
</dbReference>
<dbReference type="FunFam" id="1.25.40.20:FF:000027">
    <property type="entry name" value="Arf-GAP with GTPase, ANK repeat and PH domain-containing protein 1"/>
    <property type="match status" value="1"/>
</dbReference>
<evidence type="ECO:0000256" key="17">
    <source>
        <dbReference type="ARBA" id="ARBA00080363"/>
    </source>
</evidence>
<evidence type="ECO:0000256" key="15">
    <source>
        <dbReference type="ARBA" id="ARBA00063296"/>
    </source>
</evidence>
<feature type="compositionally biased region" description="Basic residues" evidence="20">
    <location>
        <begin position="524"/>
        <end position="534"/>
    </location>
</feature>
<dbReference type="Ensembl" id="ENSCCAT00000055435.1">
    <property type="protein sequence ID" value="ENSCCAP00000037643.1"/>
    <property type="gene ID" value="ENSCCAG00000036651.1"/>
</dbReference>
<dbReference type="GO" id="GO:0015031">
    <property type="term" value="P:protein transport"/>
    <property type="evidence" value="ECO:0007669"/>
    <property type="project" value="UniProtKB-KW"/>
</dbReference>
<evidence type="ECO:0000256" key="14">
    <source>
        <dbReference type="ARBA" id="ARBA00060143"/>
    </source>
</evidence>
<dbReference type="Gene3D" id="1.25.40.20">
    <property type="entry name" value="Ankyrin repeat-containing domain"/>
    <property type="match status" value="1"/>
</dbReference>
<feature type="domain" description="Arf-GAP" evidence="22">
    <location>
        <begin position="609"/>
        <end position="729"/>
    </location>
</feature>
<keyword evidence="3" id="KW-0813">Transport</keyword>
<dbReference type="GeneTree" id="ENSGT00940000154793"/>
<comment type="similarity">
    <text evidence="2">Belongs to the centaurin gamma-like family.</text>
</comment>
<keyword evidence="5" id="KW-0963">Cytoplasm</keyword>
<dbReference type="PROSITE" id="PS51419">
    <property type="entry name" value="RAB"/>
    <property type="match status" value="1"/>
</dbReference>
<evidence type="ECO:0000256" key="9">
    <source>
        <dbReference type="ARBA" id="ARBA00022771"/>
    </source>
</evidence>
<dbReference type="CTD" id="116987"/>
<dbReference type="Pfam" id="PF00071">
    <property type="entry name" value="Ras"/>
    <property type="match status" value="1"/>
</dbReference>
<sequence>MNYQQQLANSAAIRAEIQRFESVHPNIYSIYELLERVEEPVLQNQIREHVIAIEDAFVNSQEWTLSRSVPELKVGIVGNLASGKSALVHRYLTGTYVQEESPEGGRFKKEIVVDGQSYLLLIRDEGGPPEAQFAMWVDAVIFVFSLEDEISFQTVYHYYSRMANYRNTNEVPLVLVGTQDAISSTNPRVIDDARARKLSNDLKRCTYYETCATYGLNVERVFQDVAQKIVATRKKQQLSIGPCKSLPNSPSHSSVCSAQVSAVHISQTSNGGGSLSDYSSSVPSTPSTSQKELRIDVPPTANTPTPVRKQSKRRSNLFTSRKGSDPDKEKKGLESRADSIGSGRAIPIKQGMLLKRSGKSLNKEWKKKYVTLCDNGVLTYHPSLHDYMQNVHGKEIDLLRTTVKVPGKRPPRATSACAPISSPKTNGLSKDMSSLHISPNSGNVTSASGSQMASGISLVSFNSRPDGMHQRSYSVSSADQWSEATVIANSAISSDTGLGDSVCSSPSISSTTSPKLDPPPSPHANRKKHRRKKSTSNFKADGLSGTAEEQEENFEFIIVSLTGQTWHFEATTYEERDAWVQAIESQILASLQSCESSKNKSRLTSQSEAMALQSIRNMRGNSHCVDCETPNPNWASLNLGALMCIECSGIHRNLGTHLSRVRSLDLDDWPVELIKVMSSIGNELANSVWEEGSQGRTKPSVDSTREEKERWIRAKYEQKLFLAPLPCTELSLGQHLLRATADEDLRTAILLLAHGSRDEVNETCGEGDGRTALHLACRKGNVVLAQLLIWYGVDVMARDAHGNTALAYARQASSQECIDVLLQYGCPDERFVLMATPNLSRRNNNRNNSSGRVPTII</sequence>
<dbReference type="InterPro" id="IPR001849">
    <property type="entry name" value="PH_domain"/>
</dbReference>
<dbReference type="InterPro" id="IPR027417">
    <property type="entry name" value="P-loop_NTPase"/>
</dbReference>
<dbReference type="Gene3D" id="1.10.220.150">
    <property type="entry name" value="Arf GTPase activating protein"/>
    <property type="match status" value="1"/>
</dbReference>
<evidence type="ECO:0000256" key="11">
    <source>
        <dbReference type="ARBA" id="ARBA00022927"/>
    </source>
</evidence>
<dbReference type="CDD" id="cd01250">
    <property type="entry name" value="PH_AGAP"/>
    <property type="match status" value="1"/>
</dbReference>
<evidence type="ECO:0000256" key="16">
    <source>
        <dbReference type="ARBA" id="ARBA00069130"/>
    </source>
</evidence>
<protein>
    <recommendedName>
        <fullName evidence="16">Arf-GAP with GTPase, ANK repeat and PH domain-containing protein 1</fullName>
    </recommendedName>
    <alternativeName>
        <fullName evidence="17">Centaurin-gamma-2</fullName>
    </alternativeName>
</protein>
<keyword evidence="6" id="KW-0479">Metal-binding</keyword>
<comment type="function">
    <text evidence="14">GTPase-activating protein for ARF1 and, to a lesser extent, ARF5. Directly and specifically regulates the adapter protein 3 (AP-3)-dependent trafficking of proteins in the endosomal-lysosomal system.</text>
</comment>
<dbReference type="SMART" id="SM00248">
    <property type="entry name" value="ANK"/>
    <property type="match status" value="2"/>
</dbReference>
<feature type="compositionally biased region" description="Polar residues" evidence="20">
    <location>
        <begin position="422"/>
        <end position="449"/>
    </location>
</feature>
<keyword evidence="10" id="KW-0862">Zinc</keyword>
<feature type="compositionally biased region" description="Low complexity" evidence="20">
    <location>
        <begin position="504"/>
        <end position="514"/>
    </location>
</feature>
<evidence type="ECO:0000259" key="22">
    <source>
        <dbReference type="PROSITE" id="PS50115"/>
    </source>
</evidence>
<evidence type="ECO:0000256" key="12">
    <source>
        <dbReference type="ARBA" id="ARBA00023043"/>
    </source>
</evidence>